<feature type="compositionally biased region" description="Basic residues" evidence="1">
    <location>
        <begin position="1"/>
        <end position="11"/>
    </location>
</feature>
<keyword evidence="3" id="KW-1185">Reference proteome</keyword>
<feature type="compositionally biased region" description="Basic and acidic residues" evidence="1">
    <location>
        <begin position="305"/>
        <end position="314"/>
    </location>
</feature>
<feature type="compositionally biased region" description="Low complexity" evidence="1">
    <location>
        <begin position="104"/>
        <end position="113"/>
    </location>
</feature>
<sequence length="331" mass="37269">MKFLRRTGRSRRPQESQNEEDDPLATGVEPPGSCDPVMPTSFKRGFPQQTKRSQCPQQAYYFEDSSSSESPSRAAGPPPLKPSKPVSAMLFEFFLRISKSISGLISGSKGKSSNSRRPKGKERADDKPGPPLKPNANDVDDHTCHKNIDTTSAKPEGQGNRNCTWYSMPVTPPDGHMCDHCDTVAEAAGPSPGALTVHSAWDLEEVAYIDLQPAVWVKSMQLKQEHHIVLATKKLKYERRRRQLPTAPKWLGPALARNILEPRERRTYDRKVRKLDELRRRQVLDYESRMMEKIDGRCGTGGGGRHSEPRGRPEEKYLGFRRDDVFAFASI</sequence>
<name>A0ABR2JA65_9PEZI</name>
<evidence type="ECO:0000313" key="2">
    <source>
        <dbReference type="EMBL" id="KAK8874700.1"/>
    </source>
</evidence>
<protein>
    <submittedName>
        <fullName evidence="2">Uncharacterized protein</fullName>
    </submittedName>
</protein>
<feature type="region of interest" description="Disordered" evidence="1">
    <location>
        <begin position="104"/>
        <end position="159"/>
    </location>
</feature>
<feature type="compositionally biased region" description="Low complexity" evidence="1">
    <location>
        <begin position="65"/>
        <end position="75"/>
    </location>
</feature>
<evidence type="ECO:0000256" key="1">
    <source>
        <dbReference type="SAM" id="MobiDB-lite"/>
    </source>
</evidence>
<feature type="region of interest" description="Disordered" evidence="1">
    <location>
        <begin position="295"/>
        <end position="314"/>
    </location>
</feature>
<reference evidence="2 3" key="1">
    <citation type="journal article" date="2024" name="IMA Fungus">
        <title>Apiospora arundinis, a panoply of carbohydrate-active enzymes and secondary metabolites.</title>
        <authorList>
            <person name="Sorensen T."/>
            <person name="Petersen C."/>
            <person name="Muurmann A.T."/>
            <person name="Christiansen J.V."/>
            <person name="Brundto M.L."/>
            <person name="Overgaard C.K."/>
            <person name="Boysen A.T."/>
            <person name="Wollenberg R.D."/>
            <person name="Larsen T.O."/>
            <person name="Sorensen J.L."/>
            <person name="Nielsen K.L."/>
            <person name="Sondergaard T.E."/>
        </authorList>
    </citation>
    <scope>NUCLEOTIDE SEQUENCE [LARGE SCALE GENOMIC DNA]</scope>
    <source>
        <strain evidence="2 3">AAU 773</strain>
    </source>
</reference>
<feature type="compositionally biased region" description="Polar residues" evidence="1">
    <location>
        <begin position="149"/>
        <end position="159"/>
    </location>
</feature>
<feature type="compositionally biased region" description="Polar residues" evidence="1">
    <location>
        <begin position="47"/>
        <end position="57"/>
    </location>
</feature>
<comment type="caution">
    <text evidence="2">The sequence shown here is derived from an EMBL/GenBank/DDBJ whole genome shotgun (WGS) entry which is preliminary data.</text>
</comment>
<evidence type="ECO:0000313" key="3">
    <source>
        <dbReference type="Proteomes" id="UP001390339"/>
    </source>
</evidence>
<organism evidence="2 3">
    <name type="scientific">Apiospora arundinis</name>
    <dbReference type="NCBI Taxonomy" id="335852"/>
    <lineage>
        <taxon>Eukaryota</taxon>
        <taxon>Fungi</taxon>
        <taxon>Dikarya</taxon>
        <taxon>Ascomycota</taxon>
        <taxon>Pezizomycotina</taxon>
        <taxon>Sordariomycetes</taxon>
        <taxon>Xylariomycetidae</taxon>
        <taxon>Amphisphaeriales</taxon>
        <taxon>Apiosporaceae</taxon>
        <taxon>Apiospora</taxon>
    </lineage>
</organism>
<dbReference type="EMBL" id="JAPCWZ010000003">
    <property type="protein sequence ID" value="KAK8874700.1"/>
    <property type="molecule type" value="Genomic_DNA"/>
</dbReference>
<accession>A0ABR2JA65</accession>
<dbReference type="Proteomes" id="UP001390339">
    <property type="component" value="Unassembled WGS sequence"/>
</dbReference>
<gene>
    <name evidence="2" type="ORF">PGQ11_005214</name>
</gene>
<feature type="region of interest" description="Disordered" evidence="1">
    <location>
        <begin position="1"/>
        <end position="85"/>
    </location>
</feature>
<feature type="compositionally biased region" description="Basic and acidic residues" evidence="1">
    <location>
        <begin position="139"/>
        <end position="148"/>
    </location>
</feature>
<proteinExistence type="predicted"/>